<comment type="subcellular location">
    <subcellularLocation>
        <location evidence="1">Membrane</location>
        <topology evidence="1">Multi-pass membrane protein</topology>
    </subcellularLocation>
</comment>
<keyword evidence="5 8" id="KW-0812">Transmembrane</keyword>
<dbReference type="PANTHER" id="PTHR48090">
    <property type="entry name" value="UNDECAPRENYL-PHOSPHATE 4-DEOXY-4-FORMAMIDO-L-ARABINOSE TRANSFERASE-RELATED"/>
    <property type="match status" value="1"/>
</dbReference>
<dbReference type="InterPro" id="IPR050256">
    <property type="entry name" value="Glycosyltransferase_2"/>
</dbReference>
<proteinExistence type="inferred from homology"/>
<evidence type="ECO:0000256" key="7">
    <source>
        <dbReference type="ARBA" id="ARBA00023136"/>
    </source>
</evidence>
<dbReference type="GO" id="GO:0016757">
    <property type="term" value="F:glycosyltransferase activity"/>
    <property type="evidence" value="ECO:0007669"/>
    <property type="project" value="UniProtKB-KW"/>
</dbReference>
<keyword evidence="11" id="KW-1185">Reference proteome</keyword>
<keyword evidence="3" id="KW-0328">Glycosyltransferase</keyword>
<evidence type="ECO:0000256" key="4">
    <source>
        <dbReference type="ARBA" id="ARBA00022679"/>
    </source>
</evidence>
<evidence type="ECO:0000313" key="11">
    <source>
        <dbReference type="Proteomes" id="UP000660668"/>
    </source>
</evidence>
<dbReference type="AlphaFoldDB" id="A0A930YHU9"/>
<dbReference type="InterPro" id="IPR029044">
    <property type="entry name" value="Nucleotide-diphossugar_trans"/>
</dbReference>
<comment type="caution">
    <text evidence="10">The sequence shown here is derived from an EMBL/GenBank/DDBJ whole genome shotgun (WGS) entry which is preliminary data.</text>
</comment>
<dbReference type="CDD" id="cd04187">
    <property type="entry name" value="DPM1_like_bac"/>
    <property type="match status" value="1"/>
</dbReference>
<dbReference type="PANTHER" id="PTHR48090:SF1">
    <property type="entry name" value="PROPHAGE BACTOPRENOL GLUCOSYL TRANSFERASE HOMOLOG"/>
    <property type="match status" value="1"/>
</dbReference>
<dbReference type="GO" id="GO:0005886">
    <property type="term" value="C:plasma membrane"/>
    <property type="evidence" value="ECO:0007669"/>
    <property type="project" value="TreeGrafter"/>
</dbReference>
<feature type="transmembrane region" description="Helical" evidence="8">
    <location>
        <begin position="273"/>
        <end position="294"/>
    </location>
</feature>
<name>A0A930YHU9_9ACTN</name>
<dbReference type="Proteomes" id="UP000660668">
    <property type="component" value="Unassembled WGS sequence"/>
</dbReference>
<dbReference type="EMBL" id="JADKPO010000006">
    <property type="protein sequence ID" value="MBF4767398.1"/>
    <property type="molecule type" value="Genomic_DNA"/>
</dbReference>
<protein>
    <submittedName>
        <fullName evidence="10">Glycosyltransferase family 2 protein</fullName>
    </submittedName>
</protein>
<comment type="similarity">
    <text evidence="2">Belongs to the glycosyltransferase 2 family.</text>
</comment>
<dbReference type="SUPFAM" id="SSF53448">
    <property type="entry name" value="Nucleotide-diphospho-sugar transferases"/>
    <property type="match status" value="1"/>
</dbReference>
<reference evidence="10" key="1">
    <citation type="submission" date="2020-11" db="EMBL/GenBank/DDBJ databases">
        <title>Nocardioides cynanchi sp. nov., isolated from soil of rhizosphere of Cynanchum wilfordii.</title>
        <authorList>
            <person name="Lee J.-S."/>
            <person name="Suh M.K."/>
            <person name="Kim J.-S."/>
        </authorList>
    </citation>
    <scope>NUCLEOTIDE SEQUENCE</scope>
    <source>
        <strain evidence="10">KCTC 19276</strain>
    </source>
</reference>
<organism evidence="10 11">
    <name type="scientific">Nocardioides agariphilus</name>
    <dbReference type="NCBI Taxonomy" id="433664"/>
    <lineage>
        <taxon>Bacteria</taxon>
        <taxon>Bacillati</taxon>
        <taxon>Actinomycetota</taxon>
        <taxon>Actinomycetes</taxon>
        <taxon>Propionibacteriales</taxon>
        <taxon>Nocardioidaceae</taxon>
        <taxon>Nocardioides</taxon>
    </lineage>
</organism>
<evidence type="ECO:0000256" key="2">
    <source>
        <dbReference type="ARBA" id="ARBA00006739"/>
    </source>
</evidence>
<evidence type="ECO:0000256" key="6">
    <source>
        <dbReference type="ARBA" id="ARBA00022989"/>
    </source>
</evidence>
<dbReference type="InterPro" id="IPR001173">
    <property type="entry name" value="Glyco_trans_2-like"/>
</dbReference>
<feature type="transmembrane region" description="Helical" evidence="8">
    <location>
        <begin position="237"/>
        <end position="261"/>
    </location>
</feature>
<gene>
    <name evidence="10" type="ORF">ISU10_06420</name>
</gene>
<evidence type="ECO:0000259" key="9">
    <source>
        <dbReference type="Pfam" id="PF00535"/>
    </source>
</evidence>
<dbReference type="RefSeq" id="WP_194695586.1">
    <property type="nucleotide sequence ID" value="NZ_JADKPO010000006.1"/>
</dbReference>
<sequence>MEDGDDPRPLVSVVVPAFNEEDVLPLLAARLRPVLDATGHDYEVVLVDDGSTDQSAAVVVGLRRGWPQLRLVSLRVNAGHQAALSAGLRRARGDYVVTLDADLQDPPEAIGEMLQAALAGHLDVVYGIRSDRSSDSRFKRGTAAIFYRVIARLTGGAGPSQAGDYRLMSRATVEAVNSLPESGRVLRFVVPALGYPSTSVSYRREARAAGQTKYGLWRMVRLSLDSITAVSMAPLRLATLTGLLGGLLAVVVGISTLVSHWTGHTLPGWTSTVGIVSAFSALQLVCLGIIGEYLGRAYTFLQDWPTYSVAYDSAESDPHPGP</sequence>
<keyword evidence="7 8" id="KW-0472">Membrane</keyword>
<feature type="domain" description="Glycosyltransferase 2-like" evidence="9">
    <location>
        <begin position="12"/>
        <end position="173"/>
    </location>
</feature>
<evidence type="ECO:0000256" key="1">
    <source>
        <dbReference type="ARBA" id="ARBA00004141"/>
    </source>
</evidence>
<dbReference type="Pfam" id="PF00535">
    <property type="entry name" value="Glycos_transf_2"/>
    <property type="match status" value="1"/>
</dbReference>
<evidence type="ECO:0000256" key="5">
    <source>
        <dbReference type="ARBA" id="ARBA00022692"/>
    </source>
</evidence>
<keyword evidence="4" id="KW-0808">Transferase</keyword>
<accession>A0A930YHU9</accession>
<keyword evidence="6 8" id="KW-1133">Transmembrane helix</keyword>
<evidence type="ECO:0000313" key="10">
    <source>
        <dbReference type="EMBL" id="MBF4767398.1"/>
    </source>
</evidence>
<evidence type="ECO:0000256" key="8">
    <source>
        <dbReference type="SAM" id="Phobius"/>
    </source>
</evidence>
<dbReference type="Gene3D" id="3.90.550.10">
    <property type="entry name" value="Spore Coat Polysaccharide Biosynthesis Protein SpsA, Chain A"/>
    <property type="match status" value="1"/>
</dbReference>
<evidence type="ECO:0000256" key="3">
    <source>
        <dbReference type="ARBA" id="ARBA00022676"/>
    </source>
</evidence>